<evidence type="ECO:0000313" key="3">
    <source>
        <dbReference type="Proteomes" id="UP001146351"/>
    </source>
</evidence>
<protein>
    <submittedName>
        <fullName evidence="2">Uncharacterized protein</fullName>
    </submittedName>
</protein>
<feature type="region of interest" description="Disordered" evidence="1">
    <location>
        <begin position="1"/>
        <end position="54"/>
    </location>
</feature>
<dbReference type="OrthoDB" id="2801544at2759"/>
<comment type="caution">
    <text evidence="2">The sequence shown here is derived from an EMBL/GenBank/DDBJ whole genome shotgun (WGS) entry which is preliminary data.</text>
</comment>
<reference evidence="2" key="2">
    <citation type="journal article" date="2023" name="IMA Fungus">
        <title>Comparative genomic study of the Penicillium genus elucidates a diverse pangenome and 15 lateral gene transfer events.</title>
        <authorList>
            <person name="Petersen C."/>
            <person name="Sorensen T."/>
            <person name="Nielsen M.R."/>
            <person name="Sondergaard T.E."/>
            <person name="Sorensen J.L."/>
            <person name="Fitzpatrick D.A."/>
            <person name="Frisvad J.C."/>
            <person name="Nielsen K.L."/>
        </authorList>
    </citation>
    <scope>NUCLEOTIDE SEQUENCE</scope>
    <source>
        <strain evidence="2">IBT 21917</strain>
    </source>
</reference>
<reference evidence="2" key="1">
    <citation type="submission" date="2022-11" db="EMBL/GenBank/DDBJ databases">
        <authorList>
            <person name="Petersen C."/>
        </authorList>
    </citation>
    <scope>NUCLEOTIDE SEQUENCE</scope>
    <source>
        <strain evidence="2">IBT 21917</strain>
    </source>
</reference>
<dbReference type="AlphaFoldDB" id="A0A9W9IAW2"/>
<gene>
    <name evidence="2" type="ORF">N7492_005007</name>
</gene>
<organism evidence="2 3">
    <name type="scientific">Penicillium capsulatum</name>
    <dbReference type="NCBI Taxonomy" id="69766"/>
    <lineage>
        <taxon>Eukaryota</taxon>
        <taxon>Fungi</taxon>
        <taxon>Dikarya</taxon>
        <taxon>Ascomycota</taxon>
        <taxon>Pezizomycotina</taxon>
        <taxon>Eurotiomycetes</taxon>
        <taxon>Eurotiomycetidae</taxon>
        <taxon>Eurotiales</taxon>
        <taxon>Aspergillaceae</taxon>
        <taxon>Penicillium</taxon>
    </lineage>
</organism>
<accession>A0A9W9IAW2</accession>
<dbReference type="Proteomes" id="UP001146351">
    <property type="component" value="Unassembled WGS sequence"/>
</dbReference>
<sequence>MAAAWTIQDWSEKHGNPSNSPRHLFVTDATNSPSALEPTPDTSVPNITPENRSPLNLKWTDNGIEVPVSSIPIGVLGKHLAGYPAQEISQLEQHGWIYSHINAAGNSRVYVVSRMTSRRQRVPKRLRAALKYIMSTVDSSIEAWEGERPPAPGSMYNAQESQDESLWYIFNTLDNPSPDVYVMKDQWSRRAMDELLSDEDFSDLGLKTRLYPYQRRSAATMIQREAEPAQMLDPRLQELRSPSGLVYYYDKEEGMVTGDKVMYSEACGGECRRLDTEFAQNLT</sequence>
<evidence type="ECO:0000256" key="1">
    <source>
        <dbReference type="SAM" id="MobiDB-lite"/>
    </source>
</evidence>
<keyword evidence="3" id="KW-1185">Reference proteome</keyword>
<feature type="compositionally biased region" description="Polar residues" evidence="1">
    <location>
        <begin position="28"/>
        <end position="54"/>
    </location>
</feature>
<name>A0A9W9IAW2_9EURO</name>
<dbReference type="EMBL" id="JAPQKO010000003">
    <property type="protein sequence ID" value="KAJ5172414.1"/>
    <property type="molecule type" value="Genomic_DNA"/>
</dbReference>
<evidence type="ECO:0000313" key="2">
    <source>
        <dbReference type="EMBL" id="KAJ5172414.1"/>
    </source>
</evidence>
<proteinExistence type="predicted"/>